<gene>
    <name evidence="3" type="ORF">FB472_1414</name>
</gene>
<feature type="domain" description="Tyr recombinase" evidence="2">
    <location>
        <begin position="100"/>
        <end position="204"/>
    </location>
</feature>
<organism evidence="3 4">
    <name type="scientific">Rhodoglobus vestalii</name>
    <dbReference type="NCBI Taxonomy" id="193384"/>
    <lineage>
        <taxon>Bacteria</taxon>
        <taxon>Bacillati</taxon>
        <taxon>Actinomycetota</taxon>
        <taxon>Actinomycetes</taxon>
        <taxon>Micrococcales</taxon>
        <taxon>Microbacteriaceae</taxon>
        <taxon>Rhodoglobus</taxon>
    </lineage>
</organism>
<dbReference type="Pfam" id="PF00589">
    <property type="entry name" value="Phage_integrase"/>
    <property type="match status" value="1"/>
</dbReference>
<evidence type="ECO:0000313" key="3">
    <source>
        <dbReference type="EMBL" id="TQO19831.1"/>
    </source>
</evidence>
<reference evidence="3 4" key="1">
    <citation type="submission" date="2019-06" db="EMBL/GenBank/DDBJ databases">
        <title>Sequencing the genomes of 1000 actinobacteria strains.</title>
        <authorList>
            <person name="Klenk H.-P."/>
        </authorList>
    </citation>
    <scope>NUCLEOTIDE SEQUENCE [LARGE SCALE GENOMIC DNA]</scope>
    <source>
        <strain evidence="3 4">DSM 21947</strain>
    </source>
</reference>
<accession>A0A8H2KAS5</accession>
<dbReference type="GO" id="GO:0006310">
    <property type="term" value="P:DNA recombination"/>
    <property type="evidence" value="ECO:0007669"/>
    <property type="project" value="UniProtKB-KW"/>
</dbReference>
<dbReference type="InterPro" id="IPR011010">
    <property type="entry name" value="DNA_brk_join_enz"/>
</dbReference>
<dbReference type="InterPro" id="IPR002104">
    <property type="entry name" value="Integrase_catalytic"/>
</dbReference>
<comment type="caution">
    <text evidence="3">The sequence shown here is derived from an EMBL/GenBank/DDBJ whole genome shotgun (WGS) entry which is preliminary data.</text>
</comment>
<dbReference type="EMBL" id="VFRA01000001">
    <property type="protein sequence ID" value="TQO19831.1"/>
    <property type="molecule type" value="Genomic_DNA"/>
</dbReference>
<evidence type="ECO:0000313" key="4">
    <source>
        <dbReference type="Proteomes" id="UP000316560"/>
    </source>
</evidence>
<dbReference type="GO" id="GO:0015074">
    <property type="term" value="P:DNA integration"/>
    <property type="evidence" value="ECO:0007669"/>
    <property type="project" value="InterPro"/>
</dbReference>
<evidence type="ECO:0000256" key="1">
    <source>
        <dbReference type="ARBA" id="ARBA00023172"/>
    </source>
</evidence>
<keyword evidence="1" id="KW-0233">DNA recombination</keyword>
<name>A0A8H2KAS5_9MICO</name>
<sequence>MSELAANVDDYLRLRRGLGFTLAFEGVVLPQLVEYLEAAGATSVTAELAIAWAQLPQGVAPISWSHRLGAVRGFARYMTTVDASTQVPPAGVFGGQTPRPKPYLWSERDIRALLKAARELQSPFRAATYESFLGLLAVSGLRSGEAMSLLAGDIDLDAGVITVSQAKFGRARLIPLHSSTVTKLRSYTQHRDGLHPRSRSKTFF</sequence>
<dbReference type="SUPFAM" id="SSF56349">
    <property type="entry name" value="DNA breaking-rejoining enzymes"/>
    <property type="match status" value="1"/>
</dbReference>
<keyword evidence="4" id="KW-1185">Reference proteome</keyword>
<dbReference type="OrthoDB" id="5464621at2"/>
<dbReference type="GO" id="GO:0003677">
    <property type="term" value="F:DNA binding"/>
    <property type="evidence" value="ECO:0007669"/>
    <property type="project" value="InterPro"/>
</dbReference>
<proteinExistence type="predicted"/>
<protein>
    <submittedName>
        <fullName evidence="3">Phage integrase family protein</fullName>
    </submittedName>
</protein>
<dbReference type="InterPro" id="IPR013762">
    <property type="entry name" value="Integrase-like_cat_sf"/>
</dbReference>
<dbReference type="AlphaFoldDB" id="A0A8H2KAS5"/>
<dbReference type="RefSeq" id="WP_141990268.1">
    <property type="nucleotide sequence ID" value="NZ_VFRA01000001.1"/>
</dbReference>
<dbReference type="PROSITE" id="PS51898">
    <property type="entry name" value="TYR_RECOMBINASE"/>
    <property type="match status" value="1"/>
</dbReference>
<dbReference type="Proteomes" id="UP000316560">
    <property type="component" value="Unassembled WGS sequence"/>
</dbReference>
<evidence type="ECO:0000259" key="2">
    <source>
        <dbReference type="PROSITE" id="PS51898"/>
    </source>
</evidence>
<dbReference type="Gene3D" id="1.10.443.10">
    <property type="entry name" value="Intergrase catalytic core"/>
    <property type="match status" value="1"/>
</dbReference>